<dbReference type="Proteomes" id="UP001221898">
    <property type="component" value="Unassembled WGS sequence"/>
</dbReference>
<dbReference type="PRINTS" id="PR01407">
    <property type="entry name" value="BUTYPHLNCDUF"/>
</dbReference>
<evidence type="ECO:0000313" key="14">
    <source>
        <dbReference type="Proteomes" id="UP001221898"/>
    </source>
</evidence>
<dbReference type="SMART" id="SM00504">
    <property type="entry name" value="Ubox"/>
    <property type="match status" value="2"/>
</dbReference>
<evidence type="ECO:0000256" key="5">
    <source>
        <dbReference type="ARBA" id="ARBA00022771"/>
    </source>
</evidence>
<dbReference type="Gene3D" id="2.60.120.920">
    <property type="match status" value="1"/>
</dbReference>
<comment type="caution">
    <text evidence="13">The sequence shown here is derived from an EMBL/GenBank/DDBJ whole genome shotgun (WGS) entry which is preliminary data.</text>
</comment>
<dbReference type="Gene3D" id="3.30.160.60">
    <property type="entry name" value="Classic Zinc Finger"/>
    <property type="match status" value="2"/>
</dbReference>
<feature type="domain" description="B30.2/SPRY" evidence="12">
    <location>
        <begin position="264"/>
        <end position="457"/>
    </location>
</feature>
<feature type="region of interest" description="Disordered" evidence="9">
    <location>
        <begin position="738"/>
        <end position="771"/>
    </location>
</feature>
<proteinExistence type="inferred from homology"/>
<dbReference type="GO" id="GO:0008270">
    <property type="term" value="F:zinc ion binding"/>
    <property type="evidence" value="ECO:0007669"/>
    <property type="project" value="UniProtKB-KW"/>
</dbReference>
<dbReference type="InterPro" id="IPR000315">
    <property type="entry name" value="Znf_B-box"/>
</dbReference>
<dbReference type="InterPro" id="IPR013320">
    <property type="entry name" value="ConA-like_dom_sf"/>
</dbReference>
<dbReference type="SUPFAM" id="SSF57850">
    <property type="entry name" value="RING/U-box"/>
    <property type="match status" value="2"/>
</dbReference>
<evidence type="ECO:0000259" key="11">
    <source>
        <dbReference type="PROSITE" id="PS50119"/>
    </source>
</evidence>
<dbReference type="PROSITE" id="PS50119">
    <property type="entry name" value="ZF_BBOX"/>
    <property type="match status" value="2"/>
</dbReference>
<organism evidence="13 14">
    <name type="scientific">Aldrovandia affinis</name>
    <dbReference type="NCBI Taxonomy" id="143900"/>
    <lineage>
        <taxon>Eukaryota</taxon>
        <taxon>Metazoa</taxon>
        <taxon>Chordata</taxon>
        <taxon>Craniata</taxon>
        <taxon>Vertebrata</taxon>
        <taxon>Euteleostomi</taxon>
        <taxon>Actinopterygii</taxon>
        <taxon>Neopterygii</taxon>
        <taxon>Teleostei</taxon>
        <taxon>Notacanthiformes</taxon>
        <taxon>Halosauridae</taxon>
        <taxon>Aldrovandia</taxon>
    </lineage>
</organism>
<dbReference type="GO" id="GO:0016567">
    <property type="term" value="P:protein ubiquitination"/>
    <property type="evidence" value="ECO:0007669"/>
    <property type="project" value="InterPro"/>
</dbReference>
<keyword evidence="14" id="KW-1185">Reference proteome</keyword>
<dbReference type="Pfam" id="PF13765">
    <property type="entry name" value="PRY"/>
    <property type="match status" value="1"/>
</dbReference>
<reference evidence="13" key="1">
    <citation type="journal article" date="2023" name="Science">
        <title>Genome structures resolve the early diversification of teleost fishes.</title>
        <authorList>
            <person name="Parey E."/>
            <person name="Louis A."/>
            <person name="Montfort J."/>
            <person name="Bouchez O."/>
            <person name="Roques C."/>
            <person name="Iampietro C."/>
            <person name="Lluch J."/>
            <person name="Castinel A."/>
            <person name="Donnadieu C."/>
            <person name="Desvignes T."/>
            <person name="Floi Bucao C."/>
            <person name="Jouanno E."/>
            <person name="Wen M."/>
            <person name="Mejri S."/>
            <person name="Dirks R."/>
            <person name="Jansen H."/>
            <person name="Henkel C."/>
            <person name="Chen W.J."/>
            <person name="Zahm M."/>
            <person name="Cabau C."/>
            <person name="Klopp C."/>
            <person name="Thompson A.W."/>
            <person name="Robinson-Rechavi M."/>
            <person name="Braasch I."/>
            <person name="Lecointre G."/>
            <person name="Bobe J."/>
            <person name="Postlethwait J.H."/>
            <person name="Berthelot C."/>
            <person name="Roest Crollius H."/>
            <person name="Guiguen Y."/>
        </authorList>
    </citation>
    <scope>NUCLEOTIDE SEQUENCE</scope>
    <source>
        <strain evidence="13">NC1722</strain>
    </source>
</reference>
<dbReference type="GO" id="GO:0004842">
    <property type="term" value="F:ubiquitin-protein transferase activity"/>
    <property type="evidence" value="ECO:0007669"/>
    <property type="project" value="InterPro"/>
</dbReference>
<dbReference type="InterPro" id="IPR027370">
    <property type="entry name" value="Znf-RING_euk"/>
</dbReference>
<dbReference type="SMART" id="SM00336">
    <property type="entry name" value="BBOX"/>
    <property type="match status" value="2"/>
</dbReference>
<evidence type="ECO:0000313" key="13">
    <source>
        <dbReference type="EMBL" id="KAJ8384628.1"/>
    </source>
</evidence>
<dbReference type="SUPFAM" id="SSF57845">
    <property type="entry name" value="B-box zinc-binding domain"/>
    <property type="match status" value="2"/>
</dbReference>
<evidence type="ECO:0000259" key="12">
    <source>
        <dbReference type="PROSITE" id="PS50188"/>
    </source>
</evidence>
<comment type="subcellular location">
    <subcellularLocation>
        <location evidence="1">Cytoplasm</location>
    </subcellularLocation>
</comment>
<name>A0AAD7W5Z4_9TELE</name>
<dbReference type="InterPro" id="IPR001841">
    <property type="entry name" value="Znf_RING"/>
</dbReference>
<dbReference type="Pfam" id="PF00622">
    <property type="entry name" value="SPRY"/>
    <property type="match status" value="1"/>
</dbReference>
<dbReference type="Pfam" id="PF13445">
    <property type="entry name" value="zf-RING_UBOX"/>
    <property type="match status" value="1"/>
</dbReference>
<dbReference type="Pfam" id="PF00097">
    <property type="entry name" value="zf-C3HC4"/>
    <property type="match status" value="1"/>
</dbReference>
<feature type="domain" description="B box-type" evidence="11">
    <location>
        <begin position="85"/>
        <end position="120"/>
    </location>
</feature>
<evidence type="ECO:0000256" key="2">
    <source>
        <dbReference type="ARBA" id="ARBA00008518"/>
    </source>
</evidence>
<dbReference type="CDD" id="cd19769">
    <property type="entry name" value="Bbox2_TRIM16-like"/>
    <property type="match status" value="1"/>
</dbReference>
<feature type="domain" description="RING-type" evidence="10">
    <location>
        <begin position="446"/>
        <end position="486"/>
    </location>
</feature>
<keyword evidence="6" id="KW-0862">Zinc</keyword>
<dbReference type="InterPro" id="IPR001870">
    <property type="entry name" value="B30.2/SPRY"/>
</dbReference>
<evidence type="ECO:0000256" key="3">
    <source>
        <dbReference type="ARBA" id="ARBA00022490"/>
    </source>
</evidence>
<feature type="domain" description="RING-type" evidence="10">
    <location>
        <begin position="14"/>
        <end position="54"/>
    </location>
</feature>
<dbReference type="Pfam" id="PF00643">
    <property type="entry name" value="zf-B_box"/>
    <property type="match status" value="2"/>
</dbReference>
<dbReference type="PANTHER" id="PTHR24103">
    <property type="entry name" value="E3 UBIQUITIN-PROTEIN LIGASE TRIM"/>
    <property type="match status" value="1"/>
</dbReference>
<dbReference type="PROSITE" id="PS00518">
    <property type="entry name" value="ZF_RING_1"/>
    <property type="match status" value="2"/>
</dbReference>
<evidence type="ECO:0000256" key="6">
    <source>
        <dbReference type="ARBA" id="ARBA00022833"/>
    </source>
</evidence>
<keyword evidence="5 7" id="KW-0863">Zinc-finger</keyword>
<keyword evidence="8" id="KW-0175">Coiled coil</keyword>
<keyword evidence="4" id="KW-0479">Metal-binding</keyword>
<dbReference type="InterPro" id="IPR013083">
    <property type="entry name" value="Znf_RING/FYVE/PHD"/>
</dbReference>
<evidence type="ECO:0000256" key="1">
    <source>
        <dbReference type="ARBA" id="ARBA00004496"/>
    </source>
</evidence>
<dbReference type="InterPro" id="IPR003879">
    <property type="entry name" value="Butyrophylin_SPRY"/>
</dbReference>
<dbReference type="InterPro" id="IPR006574">
    <property type="entry name" value="PRY"/>
</dbReference>
<evidence type="ECO:0000256" key="4">
    <source>
        <dbReference type="ARBA" id="ARBA00022723"/>
    </source>
</evidence>
<dbReference type="EMBL" id="JAINUG010000267">
    <property type="protein sequence ID" value="KAJ8384628.1"/>
    <property type="molecule type" value="Genomic_DNA"/>
</dbReference>
<gene>
    <name evidence="13" type="ORF">AAFF_G00199600</name>
</gene>
<feature type="domain" description="B box-type" evidence="11">
    <location>
        <begin position="513"/>
        <end position="554"/>
    </location>
</feature>
<dbReference type="SUPFAM" id="SSF49899">
    <property type="entry name" value="Concanavalin A-like lectins/glucanases"/>
    <property type="match status" value="1"/>
</dbReference>
<evidence type="ECO:0000256" key="9">
    <source>
        <dbReference type="SAM" id="MobiDB-lite"/>
    </source>
</evidence>
<protein>
    <submittedName>
        <fullName evidence="13">Uncharacterized protein</fullName>
    </submittedName>
</protein>
<dbReference type="PROSITE" id="PS50188">
    <property type="entry name" value="B302_SPRY"/>
    <property type="match status" value="1"/>
</dbReference>
<dbReference type="InterPro" id="IPR043136">
    <property type="entry name" value="B30.2/SPRY_sf"/>
</dbReference>
<dbReference type="PROSITE" id="PS50089">
    <property type="entry name" value="ZF_RING_2"/>
    <property type="match status" value="2"/>
</dbReference>
<dbReference type="SMART" id="SM00184">
    <property type="entry name" value="RING"/>
    <property type="match status" value="2"/>
</dbReference>
<dbReference type="InterPro" id="IPR050143">
    <property type="entry name" value="TRIM/RBCC"/>
</dbReference>
<evidence type="ECO:0000256" key="7">
    <source>
        <dbReference type="PROSITE-ProRule" id="PRU00024"/>
    </source>
</evidence>
<dbReference type="InterPro" id="IPR018957">
    <property type="entry name" value="Znf_C3HC4_RING-type"/>
</dbReference>
<sequence>MLSQCSILEEDLSCPVCTDIFRDPVVLKCSHSFCRACLSRHWDTNSSRDCPVCRRTSGEEPVLNLTLRNTCESYLRERERLGRPCSHHGESLKLFCLEDQQLICVDCLTQQHQNHSFCPLEAVLPDCKAELLALQHLLEESLGAFKEVKLICSQTSHYIKIQAQHTERQIQEQFEKLHQFLREEEEARITALREEEEQKSQMMKKKMEAMKREISSLSDMVKTIEKELKAEDMSLLANYRDMIKSTPKQPELTTGALIDVAKHLGNLKYTVWEKMLGTVQYTPVILDPNTAAPWHILSEDLTCVRYRKFQQLPDNPERFGNYEVILGSRGFDSGRHRWEVEVGDNTDWSLGVAAESVQRKGDINLQSEEGLWSIGLFLGSYAAYTSPVAPSRVRGRAPEGPGAAGLGRGRAALRGSLIGCSGSTLWPVRLEVMAASLSILEEDLSCPVCTDIFRDPVVLKCSHSFCRACLSRHWGTNSSRDCPVCRRTSGEEPVLNLTLRNTCESYLRERERPMPVLCPEHGEEATFFCVDEKQPVCTQCQRSTKHRRHRVCPTKKAVQDSRGELLTVLKPLKDKLGALRDVNTAVDGARIQGQARQTERQIKEEFEKLHRFLREEEEARIAALREEEGQKSRVMKETLTRQIFLLSDTVEVIEQEMKAGSIPFLQEFEDTMNRARCSLQGPEVDLQVLIDVDKHLGNLKYRVWEKMLEIVQHSPVTLDPNTAPPTSDLSEELTYMRSRKRGRKGKLSLTQATPTPLPANRKSQRDRVQPGWQCDMGRPLGTVTTIHVFEHARTKTLFPLFGPGHSPPHSRVGWHKTFLEKYWLLIFYFALLVICRIAEQTHKNLK</sequence>
<dbReference type="SMART" id="SM00589">
    <property type="entry name" value="PRY"/>
    <property type="match status" value="1"/>
</dbReference>
<dbReference type="InterPro" id="IPR017907">
    <property type="entry name" value="Znf_RING_CS"/>
</dbReference>
<dbReference type="Gene3D" id="3.30.40.10">
    <property type="entry name" value="Zinc/RING finger domain, C3HC4 (zinc finger)"/>
    <property type="match status" value="2"/>
</dbReference>
<dbReference type="InterPro" id="IPR003613">
    <property type="entry name" value="Ubox_domain"/>
</dbReference>
<dbReference type="AlphaFoldDB" id="A0AAD7W5Z4"/>
<keyword evidence="3" id="KW-0963">Cytoplasm</keyword>
<accession>A0AAD7W5Z4</accession>
<feature type="coiled-coil region" evidence="8">
    <location>
        <begin position="163"/>
        <end position="227"/>
    </location>
</feature>
<comment type="similarity">
    <text evidence="2">Belongs to the TRIM/RBCC family.</text>
</comment>
<evidence type="ECO:0000259" key="10">
    <source>
        <dbReference type="PROSITE" id="PS50089"/>
    </source>
</evidence>
<dbReference type="InterPro" id="IPR003877">
    <property type="entry name" value="SPRY_dom"/>
</dbReference>
<evidence type="ECO:0000256" key="8">
    <source>
        <dbReference type="SAM" id="Coils"/>
    </source>
</evidence>